<feature type="domain" description="PCI" evidence="4">
    <location>
        <begin position="253"/>
        <end position="433"/>
    </location>
</feature>
<dbReference type="SMART" id="SM00088">
    <property type="entry name" value="PINT"/>
    <property type="match status" value="1"/>
</dbReference>
<dbReference type="Pfam" id="PF01399">
    <property type="entry name" value="PCI"/>
    <property type="match status" value="1"/>
</dbReference>
<evidence type="ECO:0000259" key="4">
    <source>
        <dbReference type="PROSITE" id="PS50250"/>
    </source>
</evidence>
<dbReference type="AlphaFoldDB" id="A0A1E3PRL9"/>
<organism evidence="5 6">
    <name type="scientific">Nadsonia fulvescens var. elongata DSM 6958</name>
    <dbReference type="NCBI Taxonomy" id="857566"/>
    <lineage>
        <taxon>Eukaryota</taxon>
        <taxon>Fungi</taxon>
        <taxon>Dikarya</taxon>
        <taxon>Ascomycota</taxon>
        <taxon>Saccharomycotina</taxon>
        <taxon>Dipodascomycetes</taxon>
        <taxon>Dipodascales</taxon>
        <taxon>Dipodascales incertae sedis</taxon>
        <taxon>Nadsonia</taxon>
    </lineage>
</organism>
<reference evidence="5 6" key="1">
    <citation type="journal article" date="2016" name="Proc. Natl. Acad. Sci. U.S.A.">
        <title>Comparative genomics of biotechnologically important yeasts.</title>
        <authorList>
            <person name="Riley R."/>
            <person name="Haridas S."/>
            <person name="Wolfe K.H."/>
            <person name="Lopes M.R."/>
            <person name="Hittinger C.T."/>
            <person name="Goeker M."/>
            <person name="Salamov A.A."/>
            <person name="Wisecaver J.H."/>
            <person name="Long T.M."/>
            <person name="Calvey C.H."/>
            <person name="Aerts A.L."/>
            <person name="Barry K.W."/>
            <person name="Choi C."/>
            <person name="Clum A."/>
            <person name="Coughlan A.Y."/>
            <person name="Deshpande S."/>
            <person name="Douglass A.P."/>
            <person name="Hanson S.J."/>
            <person name="Klenk H.-P."/>
            <person name="LaButti K.M."/>
            <person name="Lapidus A."/>
            <person name="Lindquist E.A."/>
            <person name="Lipzen A.M."/>
            <person name="Meier-Kolthoff J.P."/>
            <person name="Ohm R.A."/>
            <person name="Otillar R.P."/>
            <person name="Pangilinan J.L."/>
            <person name="Peng Y."/>
            <person name="Rokas A."/>
            <person name="Rosa C.A."/>
            <person name="Scheuner C."/>
            <person name="Sibirny A.A."/>
            <person name="Slot J.C."/>
            <person name="Stielow J.B."/>
            <person name="Sun H."/>
            <person name="Kurtzman C.P."/>
            <person name="Blackwell M."/>
            <person name="Grigoriev I.V."/>
            <person name="Jeffries T.W."/>
        </authorList>
    </citation>
    <scope>NUCLEOTIDE SEQUENCE [LARGE SCALE GENOMIC DNA]</scope>
    <source>
        <strain evidence="5 6">DSM 6958</strain>
    </source>
</reference>
<evidence type="ECO:0000256" key="2">
    <source>
        <dbReference type="ARBA" id="ARBA00022942"/>
    </source>
</evidence>
<sequence length="505" mass="57621">MSTDIKPETPKVEVAPVQVVDAEEVKASVINDIKQSFTLLERGATTFDSRFILKVFRDLPALRKRVNATILSKIVGESYPDSNESKNILLKFIGEDTPKDNHEMEIDFTSNPATPEAVVTITPTEILPEVDMFLHLLIQVWLLNRHEIEPLKAFNEFVVTKLKTYNRRSLDQLSAKIWFYYARAKELSGQLDEIRPVLLNALGTATIRHDTETQASLITLLLRNYVVSKNFNQAANLVSKTNFPESAGNALAARYLYYLGRINAIQLDYSSAHDKVIGAIRKAPQTKLASGFLQSANKLNIVIELLMGDIPERSIFSQRELERCLVPYFEITKAVRIGDITLFSETVEKHAEKLKQDGNYSLVLRLRQNVIKTGIRIMSLAYSRIPLKDICIRLHLDSEESAEYIVAKAIRDGVIEATIDHEKGFMQSKEVLDIYSTNEPQQTYHDRIEFCLGLHDDSVKSMRYPMSLNRFDLKQVEEVREREKELASEIQEGDFDEDDDDDFEL</sequence>
<dbReference type="InterPro" id="IPR013586">
    <property type="entry name" value="PSMD3_C"/>
</dbReference>
<dbReference type="SMART" id="SM00753">
    <property type="entry name" value="PAM"/>
    <property type="match status" value="1"/>
</dbReference>
<dbReference type="Pfam" id="PF25573">
    <property type="entry name" value="TPR_PSMD3_N"/>
    <property type="match status" value="1"/>
</dbReference>
<name>A0A1E3PRL9_9ASCO</name>
<dbReference type="GO" id="GO:0030234">
    <property type="term" value="F:enzyme regulator activity"/>
    <property type="evidence" value="ECO:0007669"/>
    <property type="project" value="InterPro"/>
</dbReference>
<dbReference type="STRING" id="857566.A0A1E3PRL9"/>
<keyword evidence="2" id="KW-0647">Proteasome</keyword>
<gene>
    <name evidence="5" type="ORF">NADFUDRAFT_45658</name>
</gene>
<dbReference type="PANTHER" id="PTHR10758">
    <property type="entry name" value="26S PROTEASOME NON-ATPASE REGULATORY SUBUNIT 3/COP9 SIGNALOSOME COMPLEX SUBUNIT 3"/>
    <property type="match status" value="1"/>
</dbReference>
<dbReference type="InterPro" id="IPR057985">
    <property type="entry name" value="TPR_PSMD3_N"/>
</dbReference>
<proteinExistence type="inferred from homology"/>
<accession>A0A1E3PRL9</accession>
<protein>
    <recommendedName>
        <fullName evidence="4">PCI domain-containing protein</fullName>
    </recommendedName>
</protein>
<feature type="compositionally biased region" description="Acidic residues" evidence="3">
    <location>
        <begin position="491"/>
        <end position="505"/>
    </location>
</feature>
<dbReference type="InterPro" id="IPR036390">
    <property type="entry name" value="WH_DNA-bd_sf"/>
</dbReference>
<evidence type="ECO:0000256" key="1">
    <source>
        <dbReference type="ARBA" id="ARBA00007912"/>
    </source>
</evidence>
<dbReference type="PANTHER" id="PTHR10758:SF2">
    <property type="entry name" value="26S PROTEASOME NON-ATPASE REGULATORY SUBUNIT 3"/>
    <property type="match status" value="1"/>
</dbReference>
<dbReference type="InterPro" id="IPR000717">
    <property type="entry name" value="PCI_dom"/>
</dbReference>
<dbReference type="GO" id="GO:0008541">
    <property type="term" value="C:proteasome regulatory particle, lid subcomplex"/>
    <property type="evidence" value="ECO:0007669"/>
    <property type="project" value="EnsemblFungi"/>
</dbReference>
<dbReference type="InterPro" id="IPR050756">
    <property type="entry name" value="CSN3"/>
</dbReference>
<dbReference type="PROSITE" id="PS50250">
    <property type="entry name" value="PCI"/>
    <property type="match status" value="1"/>
</dbReference>
<dbReference type="EMBL" id="KV454407">
    <property type="protein sequence ID" value="ODQ67592.1"/>
    <property type="molecule type" value="Genomic_DNA"/>
</dbReference>
<dbReference type="GO" id="GO:0042176">
    <property type="term" value="P:regulation of protein catabolic process"/>
    <property type="evidence" value="ECO:0007669"/>
    <property type="project" value="InterPro"/>
</dbReference>
<dbReference type="GO" id="GO:0006511">
    <property type="term" value="P:ubiquitin-dependent protein catabolic process"/>
    <property type="evidence" value="ECO:0007669"/>
    <property type="project" value="TreeGrafter"/>
</dbReference>
<dbReference type="SUPFAM" id="SSF46785">
    <property type="entry name" value="Winged helix' DNA-binding domain"/>
    <property type="match status" value="1"/>
</dbReference>
<feature type="region of interest" description="Disordered" evidence="3">
    <location>
        <begin position="482"/>
        <end position="505"/>
    </location>
</feature>
<dbReference type="OrthoDB" id="1713558at2759"/>
<evidence type="ECO:0000313" key="6">
    <source>
        <dbReference type="Proteomes" id="UP000095009"/>
    </source>
</evidence>
<keyword evidence="6" id="KW-1185">Reference proteome</keyword>
<evidence type="ECO:0000313" key="5">
    <source>
        <dbReference type="EMBL" id="ODQ67592.1"/>
    </source>
</evidence>
<dbReference type="Pfam" id="PF08375">
    <property type="entry name" value="Rpn3_C"/>
    <property type="match status" value="1"/>
</dbReference>
<evidence type="ECO:0000256" key="3">
    <source>
        <dbReference type="SAM" id="MobiDB-lite"/>
    </source>
</evidence>
<dbReference type="Proteomes" id="UP000095009">
    <property type="component" value="Unassembled WGS sequence"/>
</dbReference>
<comment type="similarity">
    <text evidence="1">Belongs to the proteasome subunit S3 family.</text>
</comment>